<dbReference type="Pfam" id="PF02666">
    <property type="entry name" value="PS_Dcarbxylase"/>
    <property type="match status" value="1"/>
</dbReference>
<evidence type="ECO:0000256" key="2">
    <source>
        <dbReference type="ARBA" id="ARBA00023145"/>
    </source>
</evidence>
<evidence type="ECO:0000313" key="7">
    <source>
        <dbReference type="Proteomes" id="UP000297608"/>
    </source>
</evidence>
<evidence type="ECO:0000256" key="4">
    <source>
        <dbReference type="ARBA" id="ARBA00023317"/>
    </source>
</evidence>
<protein>
    <submittedName>
        <fullName evidence="6">Phosphatidylserine decarboxylase family protein</fullName>
    </submittedName>
</protein>
<sequence length="427" mass="46997">MADYLGGGDVNRRAGWLPQEQDDLESWLAGHRDRVEARGGNVALHPVIIEFQILIDSDPVVRMYMNEMIAQVPVSKPYTKRHLESVEQLLRLINEVLTMAPEFSEGSMVTTPLAGILDWTMGTPAGFAAYRDPRINAMLGKILTAWGEFLSGPDSLYVLNDSPAGWKSERAQEVVGMNQYEHRPEEEFWGFASWNDFFTRRFKAGQRPVASPDDDKVIVSACESTPYGISTNVQRRSRFWIKSQPYSLEDMLANDESVEKFVGGTVYQAFLSALNYHRWHSPVAGTIVRAFVQPGTYFSEADSEGADAVEPKNSQAYLAHVAARAIILIQADDPVIGLMAVVPVGMVEVSSCVIDPKLTAGHHVDKGEELGYFQFGGSTECLVFRPGAIEGFSLTALPQPHDPAAGPVLVRSQLATARMAATPLALH</sequence>
<evidence type="ECO:0000256" key="1">
    <source>
        <dbReference type="ARBA" id="ARBA00022793"/>
    </source>
</evidence>
<evidence type="ECO:0000313" key="6">
    <source>
        <dbReference type="EMBL" id="TFB88354.1"/>
    </source>
</evidence>
<keyword evidence="1" id="KW-0210">Decarboxylase</keyword>
<gene>
    <name evidence="6" type="ORF">E3O44_06135</name>
</gene>
<feature type="domain" description="L-tryptophan decarboxylase PsiD-like" evidence="5">
    <location>
        <begin position="45"/>
        <end position="173"/>
    </location>
</feature>
<name>A0ABY2IEZ3_9MICO</name>
<keyword evidence="3" id="KW-0456">Lyase</keyword>
<dbReference type="InterPro" id="IPR022237">
    <property type="entry name" value="PsiD-like"/>
</dbReference>
<dbReference type="PANTHER" id="PTHR10067:SF9">
    <property type="entry name" value="PHOSPHATIDYLSERINE DECARBOXYLASE FAMILY PROTEIN (AFU_ORTHOLOGUE AFUA_7G01730)"/>
    <property type="match status" value="1"/>
</dbReference>
<dbReference type="EMBL" id="SOFG01000009">
    <property type="protein sequence ID" value="TFB88354.1"/>
    <property type="molecule type" value="Genomic_DNA"/>
</dbReference>
<accession>A0ABY2IEZ3</accession>
<evidence type="ECO:0000256" key="3">
    <source>
        <dbReference type="ARBA" id="ARBA00023239"/>
    </source>
</evidence>
<keyword evidence="4" id="KW-0670">Pyruvate</keyword>
<comment type="caution">
    <text evidence="6">The sequence shown here is derived from an EMBL/GenBank/DDBJ whole genome shotgun (WGS) entry which is preliminary data.</text>
</comment>
<organism evidence="6 7">
    <name type="scientific">Cryobacterium algoricola</name>
    <dbReference type="NCBI Taxonomy" id="1259183"/>
    <lineage>
        <taxon>Bacteria</taxon>
        <taxon>Bacillati</taxon>
        <taxon>Actinomycetota</taxon>
        <taxon>Actinomycetes</taxon>
        <taxon>Micrococcales</taxon>
        <taxon>Microbacteriaceae</taxon>
        <taxon>Cryobacterium</taxon>
    </lineage>
</organism>
<keyword evidence="7" id="KW-1185">Reference proteome</keyword>
<dbReference type="PANTHER" id="PTHR10067">
    <property type="entry name" value="PHOSPHATIDYLSERINE DECARBOXYLASE"/>
    <property type="match status" value="1"/>
</dbReference>
<keyword evidence="2" id="KW-0865">Zymogen</keyword>
<proteinExistence type="predicted"/>
<dbReference type="InterPro" id="IPR003817">
    <property type="entry name" value="PS_Dcarbxylase"/>
</dbReference>
<evidence type="ECO:0000259" key="5">
    <source>
        <dbReference type="Pfam" id="PF12588"/>
    </source>
</evidence>
<dbReference type="Pfam" id="PF12588">
    <property type="entry name" value="PSDC"/>
    <property type="match status" value="1"/>
</dbReference>
<reference evidence="6 7" key="1">
    <citation type="submission" date="2019-03" db="EMBL/GenBank/DDBJ databases">
        <title>Genomics of glacier-inhabiting Cryobacterium strains.</title>
        <authorList>
            <person name="Liu Q."/>
            <person name="Xin Y.-H."/>
        </authorList>
    </citation>
    <scope>NUCLEOTIDE SEQUENCE [LARGE SCALE GENOMIC DNA]</scope>
    <source>
        <strain evidence="6 7">MDB2-B</strain>
    </source>
</reference>
<dbReference type="Proteomes" id="UP000297608">
    <property type="component" value="Unassembled WGS sequence"/>
</dbReference>